<name>A0ABR2JZF3_9EUKA</name>
<reference evidence="2 3" key="1">
    <citation type="submission" date="2024-04" db="EMBL/GenBank/DDBJ databases">
        <title>Tritrichomonas musculus Genome.</title>
        <authorList>
            <person name="Alves-Ferreira E."/>
            <person name="Grigg M."/>
            <person name="Lorenzi H."/>
            <person name="Galac M."/>
        </authorList>
    </citation>
    <scope>NUCLEOTIDE SEQUENCE [LARGE SCALE GENOMIC DNA]</scope>
    <source>
        <strain evidence="2 3">EAF2021</strain>
    </source>
</reference>
<proteinExistence type="predicted"/>
<evidence type="ECO:0000313" key="2">
    <source>
        <dbReference type="EMBL" id="KAK8883235.1"/>
    </source>
</evidence>
<dbReference type="Proteomes" id="UP001470230">
    <property type="component" value="Unassembled WGS sequence"/>
</dbReference>
<feature type="transmembrane region" description="Helical" evidence="1">
    <location>
        <begin position="6"/>
        <end position="27"/>
    </location>
</feature>
<sequence length="278" mass="32139">MQLNNILLKCIGFIALLLHPLLIALIISASLPPIPGKTLFIFSNPDDALMYFFPSILQSEDPILLCISYDYIDEIAQTEKFFSICKNIGKVNCIFDTNLSSNIQNWQPKVIKQIIMNYTKQYNPQRIFTLGSSEIGDNIHHVQIVKALSYPPLRIGETSIQKLSDLSLSYQNSSHQDINLFYKDEDIIIKVPIYFLKTEPLLLRYSGYFGPLLYTITSSVDKGFFVITPPNELISMSIRYSLLNNQKIDSRKLFFEIMFSRYFYFNHFLQQQLTSIQI</sequence>
<comment type="caution">
    <text evidence="2">The sequence shown here is derived from an EMBL/GenBank/DDBJ whole genome shotgun (WGS) entry which is preliminary data.</text>
</comment>
<evidence type="ECO:0000256" key="1">
    <source>
        <dbReference type="SAM" id="Phobius"/>
    </source>
</evidence>
<keyword evidence="1" id="KW-1133">Transmembrane helix</keyword>
<evidence type="ECO:0000313" key="3">
    <source>
        <dbReference type="Proteomes" id="UP001470230"/>
    </source>
</evidence>
<keyword evidence="1" id="KW-0812">Transmembrane</keyword>
<gene>
    <name evidence="2" type="ORF">M9Y10_045886</name>
</gene>
<accession>A0ABR2JZF3</accession>
<protein>
    <submittedName>
        <fullName evidence="2">Uncharacterized protein</fullName>
    </submittedName>
</protein>
<organism evidence="2 3">
    <name type="scientific">Tritrichomonas musculus</name>
    <dbReference type="NCBI Taxonomy" id="1915356"/>
    <lineage>
        <taxon>Eukaryota</taxon>
        <taxon>Metamonada</taxon>
        <taxon>Parabasalia</taxon>
        <taxon>Tritrichomonadida</taxon>
        <taxon>Tritrichomonadidae</taxon>
        <taxon>Tritrichomonas</taxon>
    </lineage>
</organism>
<dbReference type="EMBL" id="JAPFFF010000009">
    <property type="protein sequence ID" value="KAK8883235.1"/>
    <property type="molecule type" value="Genomic_DNA"/>
</dbReference>
<keyword evidence="1" id="KW-0472">Membrane</keyword>
<keyword evidence="3" id="KW-1185">Reference proteome</keyword>